<name>A0ABX1DAX0_9FLAO</name>
<keyword evidence="1" id="KW-0067">ATP-binding</keyword>
<dbReference type="Gene3D" id="3.30.470.20">
    <property type="entry name" value="ATP-grasp fold, B domain"/>
    <property type="match status" value="1"/>
</dbReference>
<reference evidence="3 4" key="1">
    <citation type="submission" date="2020-03" db="EMBL/GenBank/DDBJ databases">
        <title>Tamlana sp. nov, isolated from XXX.</title>
        <authorList>
            <person name="Cao W.R."/>
        </authorList>
    </citation>
    <scope>NUCLEOTIDE SEQUENCE [LARGE SCALE GENOMIC DNA]</scope>
    <source>
        <strain evidence="3 4">HST1-43</strain>
    </source>
</reference>
<comment type="caution">
    <text evidence="3">The sequence shown here is derived from an EMBL/GenBank/DDBJ whole genome shotgun (WGS) entry which is preliminary data.</text>
</comment>
<gene>
    <name evidence="3" type="ORF">HC176_06860</name>
</gene>
<protein>
    <submittedName>
        <fullName evidence="3">ATP-grasp domain-containing protein</fullName>
    </submittedName>
</protein>
<evidence type="ECO:0000259" key="2">
    <source>
        <dbReference type="PROSITE" id="PS50975"/>
    </source>
</evidence>
<dbReference type="RefSeq" id="WP_167917449.1">
    <property type="nucleotide sequence ID" value="NZ_JAAVJS010000007.1"/>
</dbReference>
<dbReference type="InterPro" id="IPR011761">
    <property type="entry name" value="ATP-grasp"/>
</dbReference>
<proteinExistence type="predicted"/>
<evidence type="ECO:0000313" key="3">
    <source>
        <dbReference type="EMBL" id="NJX15207.1"/>
    </source>
</evidence>
<dbReference type="Pfam" id="PF02655">
    <property type="entry name" value="ATP-grasp_3"/>
    <property type="match status" value="1"/>
</dbReference>
<organism evidence="3 4">
    <name type="scientific">Tamlana crocina</name>
    <dbReference type="NCBI Taxonomy" id="393006"/>
    <lineage>
        <taxon>Bacteria</taxon>
        <taxon>Pseudomonadati</taxon>
        <taxon>Bacteroidota</taxon>
        <taxon>Flavobacteriia</taxon>
        <taxon>Flavobacteriales</taxon>
        <taxon>Flavobacteriaceae</taxon>
        <taxon>Tamlana</taxon>
    </lineage>
</organism>
<dbReference type="InterPro" id="IPR013815">
    <property type="entry name" value="ATP_grasp_subdomain_1"/>
</dbReference>
<keyword evidence="1" id="KW-0547">Nucleotide-binding</keyword>
<dbReference type="Proteomes" id="UP000760545">
    <property type="component" value="Unassembled WGS sequence"/>
</dbReference>
<accession>A0ABX1DAX0</accession>
<feature type="domain" description="ATP-grasp" evidence="2">
    <location>
        <begin position="138"/>
        <end position="319"/>
    </location>
</feature>
<keyword evidence="4" id="KW-1185">Reference proteome</keyword>
<dbReference type="PANTHER" id="PTHR21621">
    <property type="entry name" value="RIBOSOMAL PROTEIN S6 MODIFICATION PROTEIN"/>
    <property type="match status" value="1"/>
</dbReference>
<evidence type="ECO:0000256" key="1">
    <source>
        <dbReference type="PROSITE-ProRule" id="PRU00409"/>
    </source>
</evidence>
<dbReference type="EMBL" id="JAAVJS010000007">
    <property type="protein sequence ID" value="NJX15207.1"/>
    <property type="molecule type" value="Genomic_DNA"/>
</dbReference>
<dbReference type="SUPFAM" id="SSF56059">
    <property type="entry name" value="Glutathione synthetase ATP-binding domain-like"/>
    <property type="match status" value="1"/>
</dbReference>
<dbReference type="PANTHER" id="PTHR21621:SF0">
    <property type="entry name" value="BETA-CITRYLGLUTAMATE SYNTHASE B-RELATED"/>
    <property type="match status" value="1"/>
</dbReference>
<dbReference type="InterPro" id="IPR003806">
    <property type="entry name" value="ATP-grasp_PylC-type"/>
</dbReference>
<evidence type="ECO:0000313" key="4">
    <source>
        <dbReference type="Proteomes" id="UP000760545"/>
    </source>
</evidence>
<dbReference type="PROSITE" id="PS50975">
    <property type="entry name" value="ATP_GRASP"/>
    <property type="match status" value="1"/>
</dbReference>
<dbReference type="Gene3D" id="3.30.1490.20">
    <property type="entry name" value="ATP-grasp fold, A domain"/>
    <property type="match status" value="1"/>
</dbReference>
<sequence length="386" mass="44409">MKPDLSASLPVYMKKSYTKFSVLLPEGDSNLMPFVVNCLSRKRGIDIYVISNNPKAEVRKSNKIKNFSCYPKAKSEEEWIANLNTEMKRFKIDVILPFDEFGIQAAIKFKNQILQNEKLVFLPSLEHFLLSNNKGALAQHMKEHGVPAPSTFLFEKYEICKKSPIEFPVILKPLEGYGGGRGIHKFEDEDSMRSFYSSNSMEVPYLIQSYIEGYDIDCSVLCKKGEILAYTIQKGFLAGTEKFGPNVGVEFLYRDDMFSVVKRLMKSLDWNGVAHIDMRYDKSDGSYKVVEINPRFWETTEASEIAGINFPFLYCLSFLGVEFNQPKFQQTKFLNLIGLSKSIKKNKWFVFNLKFILGNTPLKYYLTDPKPMLNIVFNKLKSIWAN</sequence>